<reference evidence="2 3" key="1">
    <citation type="submission" date="2024-08" db="EMBL/GenBank/DDBJ databases">
        <title>The draft genome of Apodemus speciosus.</title>
        <authorList>
            <person name="Nabeshima K."/>
            <person name="Suzuki S."/>
            <person name="Onuma M."/>
        </authorList>
    </citation>
    <scope>NUCLEOTIDE SEQUENCE [LARGE SCALE GENOMIC DNA]</scope>
    <source>
        <strain evidence="2">IB14-021</strain>
    </source>
</reference>
<feature type="region of interest" description="Disordered" evidence="1">
    <location>
        <begin position="183"/>
        <end position="237"/>
    </location>
</feature>
<comment type="caution">
    <text evidence="2">The sequence shown here is derived from an EMBL/GenBank/DDBJ whole genome shotgun (WGS) entry which is preliminary data.</text>
</comment>
<feature type="compositionally biased region" description="Low complexity" evidence="1">
    <location>
        <begin position="193"/>
        <end position="204"/>
    </location>
</feature>
<organism evidence="2 3">
    <name type="scientific">Apodemus speciosus</name>
    <name type="common">Large Japanese field mouse</name>
    <dbReference type="NCBI Taxonomy" id="105296"/>
    <lineage>
        <taxon>Eukaryota</taxon>
        <taxon>Metazoa</taxon>
        <taxon>Chordata</taxon>
        <taxon>Craniata</taxon>
        <taxon>Vertebrata</taxon>
        <taxon>Euteleostomi</taxon>
        <taxon>Mammalia</taxon>
        <taxon>Eutheria</taxon>
        <taxon>Euarchontoglires</taxon>
        <taxon>Glires</taxon>
        <taxon>Rodentia</taxon>
        <taxon>Myomorpha</taxon>
        <taxon>Muroidea</taxon>
        <taxon>Muridae</taxon>
        <taxon>Murinae</taxon>
        <taxon>Apodemus</taxon>
    </lineage>
</organism>
<dbReference type="PANTHER" id="PTHR36858">
    <property type="entry name" value="AMELOTIN"/>
    <property type="match status" value="1"/>
</dbReference>
<feature type="region of interest" description="Disordered" evidence="1">
    <location>
        <begin position="15"/>
        <end position="53"/>
    </location>
</feature>
<dbReference type="InterPro" id="IPR031501">
    <property type="entry name" value="Amelotin"/>
</dbReference>
<gene>
    <name evidence="2" type="ORF">APTSU1_000503900</name>
</gene>
<proteinExistence type="predicted"/>
<name>A0ABQ0ERY6_APOSI</name>
<keyword evidence="3" id="KW-1185">Reference proteome</keyword>
<dbReference type="EMBL" id="BAAFST010000005">
    <property type="protein sequence ID" value="GAB1289809.1"/>
    <property type="molecule type" value="Genomic_DNA"/>
</dbReference>
<evidence type="ECO:0000313" key="2">
    <source>
        <dbReference type="EMBL" id="GAB1289809.1"/>
    </source>
</evidence>
<accession>A0ABQ0ERY6</accession>
<protein>
    <submittedName>
        <fullName evidence="2">Amelotin</fullName>
    </submittedName>
</protein>
<dbReference type="Proteomes" id="UP001623349">
    <property type="component" value="Unassembled WGS sequence"/>
</dbReference>
<evidence type="ECO:0000313" key="3">
    <source>
        <dbReference type="Proteomes" id="UP001623349"/>
    </source>
</evidence>
<sequence>MILLLCLLGSAQSLPKQPRPAVGVPATKPTPGQVTPLPQQQPNQTGGRHEVSSSIDWTGRPWVLLHVQHQLCKPLWVHIGFSFHKSNTINTAAHSGVRPATGFNPAAAPHGTQMLPFTLGPLNGQQQLQPQMLPIIVAQLGAQPLASQIFTGLLIHPLFPGAIPPASQAGAKPDVQKGVLPTRQAGASSANQGTTPGHVTTPVVTDDDDYETSTPAGLRRATHTTEGTTIDPPNRTQ</sequence>
<evidence type="ECO:0000256" key="1">
    <source>
        <dbReference type="SAM" id="MobiDB-lite"/>
    </source>
</evidence>
<feature type="compositionally biased region" description="Polar residues" evidence="1">
    <location>
        <begin position="30"/>
        <end position="53"/>
    </location>
</feature>
<dbReference type="Pfam" id="PF15757">
    <property type="entry name" value="Amelotin"/>
    <property type="match status" value="1"/>
</dbReference>
<dbReference type="PANTHER" id="PTHR36858:SF1">
    <property type="entry name" value="AMELOTIN"/>
    <property type="match status" value="1"/>
</dbReference>